<evidence type="ECO:0000256" key="1">
    <source>
        <dbReference type="SAM" id="Phobius"/>
    </source>
</evidence>
<evidence type="ECO:0000313" key="3">
    <source>
        <dbReference type="EMBL" id="BAC90328.1"/>
    </source>
</evidence>
<protein>
    <submittedName>
        <fullName evidence="3">Glr2387 protein</fullName>
    </submittedName>
</protein>
<dbReference type="HOGENOM" id="CLU_031960_1_2_3"/>
<dbReference type="PANTHER" id="PTHR35333">
    <property type="entry name" value="BETA-LACTAMASE"/>
    <property type="match status" value="1"/>
</dbReference>
<dbReference type="STRING" id="251221.gene:10759884"/>
<dbReference type="PhylomeDB" id="Q7NHZ7"/>
<keyword evidence="4" id="KW-1185">Reference proteome</keyword>
<keyword evidence="1" id="KW-0812">Transmembrane</keyword>
<gene>
    <name evidence="3" type="ordered locus">glr2387</name>
</gene>
<evidence type="ECO:0000313" key="4">
    <source>
        <dbReference type="Proteomes" id="UP000000557"/>
    </source>
</evidence>
<reference evidence="3 4" key="2">
    <citation type="journal article" date="2003" name="DNA Res.">
        <title>Complete genome structure of Gloeobacter violaceus PCC 7421, a cyanobacterium that lacks thylakoids (supplement).</title>
        <authorList>
            <person name="Nakamura Y."/>
            <person name="Kaneko T."/>
            <person name="Sato S."/>
            <person name="Mimuro M."/>
            <person name="Miyashita H."/>
            <person name="Tsuchiya T."/>
            <person name="Sasamoto S."/>
            <person name="Watanabe A."/>
            <person name="Kawashima K."/>
            <person name="Kishida Y."/>
            <person name="Kiyokawa C."/>
            <person name="Kohara M."/>
            <person name="Matsumoto M."/>
            <person name="Matsuno A."/>
            <person name="Nakazaki N."/>
            <person name="Shimpo S."/>
            <person name="Takeuchi C."/>
            <person name="Yamada M."/>
            <person name="Tabata S."/>
        </authorList>
    </citation>
    <scope>NUCLEOTIDE SEQUENCE [LARGE SCALE GENOMIC DNA]</scope>
    <source>
        <strain evidence="4">ATCC 29082 / PCC 7421</strain>
    </source>
</reference>
<feature type="transmembrane region" description="Helical" evidence="1">
    <location>
        <begin position="88"/>
        <end position="113"/>
    </location>
</feature>
<dbReference type="GO" id="GO:0030655">
    <property type="term" value="P:beta-lactam antibiotic catabolic process"/>
    <property type="evidence" value="ECO:0007669"/>
    <property type="project" value="InterPro"/>
</dbReference>
<dbReference type="GO" id="GO:0008800">
    <property type="term" value="F:beta-lactamase activity"/>
    <property type="evidence" value="ECO:0000318"/>
    <property type="project" value="GO_Central"/>
</dbReference>
<keyword evidence="1" id="KW-0472">Membrane</keyword>
<dbReference type="OrthoDB" id="9775096at2"/>
<dbReference type="PANTHER" id="PTHR35333:SF4">
    <property type="entry name" value="SLR0121 PROTEIN"/>
    <property type="match status" value="1"/>
</dbReference>
<sequence>MGGARPRDFGLELLPHPQALLPGRHPAEANLLGRTRSSGIIRQWDGKISPASFTLIFSFRRDATLQDIVTEDHSRPRRRRRMTPAERWGRRIALFAVLAGLAGTAAVVAFPGLRPSFLTFAPSAPLDEQVLPEAIVTPDLLPLPELDKRERIASLESAMLKLTDQPRLRSGFMFVEPASGRYVAMADGESFSAASVIKVPVLVEFLRQVDSGRLKLDDTLILRQEHKGGGSGWMQYMPNGKRMSAYNVARLMIVRSDNTATNMIIDLVGGADYLNAQFGRWGLRTTRINAPLPDLEGTNTTSPADMALLLTELERGRLVTTQMRAKGYELMGRTRTGSLLPVGLGPGAKILHKTGDIGKMVGDAAVVTMPDGRRYVAVALVERPHNDRRANQLIAKLSQKFYYVFLAPPAQAVSDRT</sequence>
<evidence type="ECO:0000259" key="2">
    <source>
        <dbReference type="Pfam" id="PF13354"/>
    </source>
</evidence>
<dbReference type="InterPro" id="IPR000871">
    <property type="entry name" value="Beta-lactam_class-A"/>
</dbReference>
<dbReference type="SUPFAM" id="SSF56601">
    <property type="entry name" value="beta-lactamase/transpeptidase-like"/>
    <property type="match status" value="1"/>
</dbReference>
<reference evidence="3 4" key="1">
    <citation type="journal article" date="2003" name="DNA Res.">
        <title>Complete genome structure of Gloeobacter violaceus PCC 7421, a cyanobacterium that lacks thylakoids.</title>
        <authorList>
            <person name="Nakamura Y."/>
            <person name="Kaneko T."/>
            <person name="Sato S."/>
            <person name="Mimuro M."/>
            <person name="Miyashita H."/>
            <person name="Tsuchiya T."/>
            <person name="Sasamoto S."/>
            <person name="Watanabe A."/>
            <person name="Kawashima K."/>
            <person name="Kishida Y."/>
            <person name="Kiyokawa C."/>
            <person name="Kohara M."/>
            <person name="Matsumoto M."/>
            <person name="Matsuno A."/>
            <person name="Nakazaki N."/>
            <person name="Shimpo S."/>
            <person name="Takeuchi C."/>
            <person name="Yamada M."/>
            <person name="Tabata S."/>
        </authorList>
    </citation>
    <scope>NUCLEOTIDE SEQUENCE [LARGE SCALE GENOMIC DNA]</scope>
    <source>
        <strain evidence="4">ATCC 29082 / PCC 7421</strain>
    </source>
</reference>
<keyword evidence="1" id="KW-1133">Transmembrane helix</keyword>
<dbReference type="eggNOG" id="COG2367">
    <property type="taxonomic scope" value="Bacteria"/>
</dbReference>
<dbReference type="GO" id="GO:0046677">
    <property type="term" value="P:response to antibiotic"/>
    <property type="evidence" value="ECO:0007669"/>
    <property type="project" value="InterPro"/>
</dbReference>
<dbReference type="InterPro" id="IPR012338">
    <property type="entry name" value="Beta-lactam/transpept-like"/>
</dbReference>
<dbReference type="PATRIC" id="fig|251221.4.peg.2426"/>
<dbReference type="EnsemblBacteria" id="BAC90328">
    <property type="protein sequence ID" value="BAC90328"/>
    <property type="gene ID" value="BAC90328"/>
</dbReference>
<dbReference type="InterPro" id="IPR045155">
    <property type="entry name" value="Beta-lactam_cat"/>
</dbReference>
<feature type="domain" description="Beta-lactamase class A catalytic" evidence="2">
    <location>
        <begin position="172"/>
        <end position="381"/>
    </location>
</feature>
<accession>Q7NHZ7</accession>
<dbReference type="AlphaFoldDB" id="Q7NHZ7"/>
<name>Q7NHZ7_GLOVI</name>
<proteinExistence type="predicted"/>
<dbReference type="Pfam" id="PF13354">
    <property type="entry name" value="Beta-lactamase2"/>
    <property type="match status" value="1"/>
</dbReference>
<dbReference type="KEGG" id="gvi:glr2387"/>
<dbReference type="InParanoid" id="Q7NHZ7"/>
<organism evidence="3 4">
    <name type="scientific">Gloeobacter violaceus (strain ATCC 29082 / PCC 7421)</name>
    <dbReference type="NCBI Taxonomy" id="251221"/>
    <lineage>
        <taxon>Bacteria</taxon>
        <taxon>Bacillati</taxon>
        <taxon>Cyanobacteriota</taxon>
        <taxon>Cyanophyceae</taxon>
        <taxon>Gloeobacterales</taxon>
        <taxon>Gloeobacteraceae</taxon>
        <taxon>Gloeobacter</taxon>
    </lineage>
</organism>
<dbReference type="EMBL" id="BA000045">
    <property type="protein sequence ID" value="BAC90328.1"/>
    <property type="molecule type" value="Genomic_DNA"/>
</dbReference>
<dbReference type="Proteomes" id="UP000000557">
    <property type="component" value="Chromosome"/>
</dbReference>
<dbReference type="Gene3D" id="3.40.710.10">
    <property type="entry name" value="DD-peptidase/beta-lactamase superfamily"/>
    <property type="match status" value="1"/>
</dbReference>